<organism evidence="2 3">
    <name type="scientific">Altericroceibacterium endophyticum</name>
    <dbReference type="NCBI Taxonomy" id="1808508"/>
    <lineage>
        <taxon>Bacteria</taxon>
        <taxon>Pseudomonadati</taxon>
        <taxon>Pseudomonadota</taxon>
        <taxon>Alphaproteobacteria</taxon>
        <taxon>Sphingomonadales</taxon>
        <taxon>Erythrobacteraceae</taxon>
        <taxon>Altericroceibacterium</taxon>
    </lineage>
</organism>
<dbReference type="EMBL" id="WTYT01000007">
    <property type="protein sequence ID" value="MXO67179.1"/>
    <property type="molecule type" value="Genomic_DNA"/>
</dbReference>
<dbReference type="AlphaFoldDB" id="A0A6I4T9Y9"/>
<accession>A0A6I4T9Y9</accession>
<dbReference type="RefSeq" id="WP_160737609.1">
    <property type="nucleotide sequence ID" value="NZ_WTYT01000007.1"/>
</dbReference>
<evidence type="ECO:0000259" key="1">
    <source>
        <dbReference type="Pfam" id="PF09722"/>
    </source>
</evidence>
<sequence length="129" mass="14441">MAGSFADLDPVRHGGSALRGFLNIAREWKLTEEEQRQILGIRESAVFEDLRIRIQAHEPVPIAEMVIIRIGAVLSIYASLGTQLPPDRMPGWLRSPNQAFEDRTALSVMTTGKLEDLDRVARYLLSVRG</sequence>
<reference evidence="2 3" key="1">
    <citation type="submission" date="2019-12" db="EMBL/GenBank/DDBJ databases">
        <title>Genomic-based taxomic classification of the family Erythrobacteraceae.</title>
        <authorList>
            <person name="Xu L."/>
        </authorList>
    </citation>
    <scope>NUCLEOTIDE SEQUENCE [LARGE SCALE GENOMIC DNA]</scope>
    <source>
        <strain evidence="2 3">LMG 29518</strain>
    </source>
</reference>
<dbReference type="InterPro" id="IPR024467">
    <property type="entry name" value="Xre/MbcA/ParS-like_toxin-bd"/>
</dbReference>
<dbReference type="OrthoDB" id="117888at2"/>
<name>A0A6I4T9Y9_9SPHN</name>
<comment type="caution">
    <text evidence="2">The sequence shown here is derived from an EMBL/GenBank/DDBJ whole genome shotgun (WGS) entry which is preliminary data.</text>
</comment>
<evidence type="ECO:0000313" key="3">
    <source>
        <dbReference type="Proteomes" id="UP000438476"/>
    </source>
</evidence>
<protein>
    <submittedName>
        <fullName evidence="2">DUF2384 domain-containing protein</fullName>
    </submittedName>
</protein>
<evidence type="ECO:0000313" key="2">
    <source>
        <dbReference type="EMBL" id="MXO67179.1"/>
    </source>
</evidence>
<keyword evidence="3" id="KW-1185">Reference proteome</keyword>
<gene>
    <name evidence="2" type="ORF">GRI91_15560</name>
</gene>
<dbReference type="Pfam" id="PF09722">
    <property type="entry name" value="Xre_MbcA_ParS_C"/>
    <property type="match status" value="1"/>
</dbReference>
<feature type="domain" description="Antitoxin Xre/MbcA/ParS-like toxin-binding" evidence="1">
    <location>
        <begin position="92"/>
        <end position="129"/>
    </location>
</feature>
<dbReference type="Proteomes" id="UP000438476">
    <property type="component" value="Unassembled WGS sequence"/>
</dbReference>
<proteinExistence type="predicted"/>